<gene>
    <name evidence="4" type="ORF">PECAL_2P29830</name>
</gene>
<evidence type="ECO:0000313" key="5">
    <source>
        <dbReference type="Proteomes" id="UP000789595"/>
    </source>
</evidence>
<dbReference type="Pfam" id="PF07985">
    <property type="entry name" value="SRR1"/>
    <property type="match status" value="1"/>
</dbReference>
<dbReference type="InterPro" id="IPR040044">
    <property type="entry name" value="SRR1L"/>
</dbReference>
<organism evidence="4 5">
    <name type="scientific">Pelagomonas calceolata</name>
    <dbReference type="NCBI Taxonomy" id="35677"/>
    <lineage>
        <taxon>Eukaryota</taxon>
        <taxon>Sar</taxon>
        <taxon>Stramenopiles</taxon>
        <taxon>Ochrophyta</taxon>
        <taxon>Pelagophyceae</taxon>
        <taxon>Pelagomonadales</taxon>
        <taxon>Pelagomonadaceae</taxon>
        <taxon>Pelagomonas</taxon>
    </lineage>
</organism>
<keyword evidence="5" id="KW-1185">Reference proteome</keyword>
<dbReference type="OrthoDB" id="419694at2759"/>
<dbReference type="PANTHER" id="PTHR28626">
    <property type="entry name" value="SRR1-LIKE PROTEIN"/>
    <property type="match status" value="1"/>
</dbReference>
<dbReference type="AlphaFoldDB" id="A0A8J2WIF3"/>
<comment type="similarity">
    <text evidence="1">Belongs to the SRR1 family.</text>
</comment>
<feature type="domain" description="SRR1-like" evidence="3">
    <location>
        <begin position="156"/>
        <end position="295"/>
    </location>
</feature>
<dbReference type="GO" id="GO:0005634">
    <property type="term" value="C:nucleus"/>
    <property type="evidence" value="ECO:0007669"/>
    <property type="project" value="TreeGrafter"/>
</dbReference>
<evidence type="ECO:0000256" key="1">
    <source>
        <dbReference type="ARBA" id="ARBA00009856"/>
    </source>
</evidence>
<dbReference type="PANTHER" id="PTHR28626:SF3">
    <property type="entry name" value="SRR1-LIKE PROTEIN"/>
    <property type="match status" value="1"/>
</dbReference>
<dbReference type="EMBL" id="CAKKNE010000002">
    <property type="protein sequence ID" value="CAH0369840.1"/>
    <property type="molecule type" value="Genomic_DNA"/>
</dbReference>
<sequence>WTQRKSRARELKRGDRHAAALASIDANCALAKRNRFAYLAASEKLQHSSSMSTHRAAPQHGTTTQPRVERGTVSRFMQQSKQKKQVEDPDAGWSTVRRKRRGRNPPPPPPPKHDTCCDPMQTSNAEQPANWREDHERRVESLRNNPWCVEALATLKRHAPGERAVVVCYGLGSTYESWNARHQLAFLVLLAEAYEAQSIQLHDPFLSKDELEALEALGIEQAQPPRSAKPYHGVRSLYFMPHCPAQIYADVLKGFAQALDELLIVGNSFLSYAKRRIGDDLHPGIREALPLLREARLDGGLAGDALERPFGDLAAMRFSTTFGDSSDDEAVTVAAVEEASVEAEAPVAAEAPAPAVFEAPAPAACEAPA</sequence>
<evidence type="ECO:0000313" key="4">
    <source>
        <dbReference type="EMBL" id="CAH0369840.1"/>
    </source>
</evidence>
<reference evidence="4" key="1">
    <citation type="submission" date="2021-11" db="EMBL/GenBank/DDBJ databases">
        <authorList>
            <consortium name="Genoscope - CEA"/>
            <person name="William W."/>
        </authorList>
    </citation>
    <scope>NUCLEOTIDE SEQUENCE</scope>
</reference>
<evidence type="ECO:0000259" key="3">
    <source>
        <dbReference type="Pfam" id="PF07985"/>
    </source>
</evidence>
<dbReference type="GO" id="GO:0005737">
    <property type="term" value="C:cytoplasm"/>
    <property type="evidence" value="ECO:0007669"/>
    <property type="project" value="TreeGrafter"/>
</dbReference>
<proteinExistence type="inferred from homology"/>
<name>A0A8J2WIF3_9STRA</name>
<feature type="non-terminal residue" evidence="4">
    <location>
        <position position="369"/>
    </location>
</feature>
<feature type="region of interest" description="Disordered" evidence="2">
    <location>
        <begin position="43"/>
        <end position="132"/>
    </location>
</feature>
<dbReference type="InterPro" id="IPR012942">
    <property type="entry name" value="SRR1-like"/>
</dbReference>
<accession>A0A8J2WIF3</accession>
<evidence type="ECO:0000256" key="2">
    <source>
        <dbReference type="SAM" id="MobiDB-lite"/>
    </source>
</evidence>
<protein>
    <recommendedName>
        <fullName evidence="3">SRR1-like domain-containing protein</fullName>
    </recommendedName>
</protein>
<feature type="non-terminal residue" evidence="4">
    <location>
        <position position="1"/>
    </location>
</feature>
<comment type="caution">
    <text evidence="4">The sequence shown here is derived from an EMBL/GenBank/DDBJ whole genome shotgun (WGS) entry which is preliminary data.</text>
</comment>
<dbReference type="Proteomes" id="UP000789595">
    <property type="component" value="Unassembled WGS sequence"/>
</dbReference>